<sequence>QTGSGKGAGAGLLADTGGIGSYPIRTGKTLTYWAELNGNAASIKPSFEDIPFFREWQKRTGVKLQFIQPPANQAKEAMNVLLASGELPDMIEYEWASFPGGPEKAIKDGYILRLNEAIDRYAPNLKKYLGGHPEIDKQVKTADGSYYVFPFIQGDDRLRTYQGPVIRKDWLDELGLPVPATIDEWHTALKGFKEKKGVQAPLTFLGVPSPLFGIENGAFVGAFGIKKGFYLDQGEVKFGPLEPGYKQFLALFRKWYEEGLLDRNIATVDTKTLDSNMISGRSGASIWNAGAGIGTWQPIVQERDPNA</sequence>
<comment type="caution">
    <text evidence="2">The sequence shown here is derived from an EMBL/GenBank/DDBJ whole genome shotgun (WGS) entry which is preliminary data.</text>
</comment>
<keyword evidence="1" id="KW-0732">Signal</keyword>
<accession>A0ABS7CHS1</accession>
<gene>
    <name evidence="2" type="ORF">K0U00_40970</name>
</gene>
<dbReference type="SUPFAM" id="SSF53850">
    <property type="entry name" value="Periplasmic binding protein-like II"/>
    <property type="match status" value="1"/>
</dbReference>
<protein>
    <submittedName>
        <fullName evidence="2">Extracellular solute-binding protein</fullName>
    </submittedName>
</protein>
<name>A0ABS7CHS1_9BACL</name>
<dbReference type="PANTHER" id="PTHR43649:SF33">
    <property type="entry name" value="POLYGALACTURONAN_RHAMNOGALACTURONAN-BINDING PROTEIN YTCQ"/>
    <property type="match status" value="1"/>
</dbReference>
<evidence type="ECO:0000313" key="3">
    <source>
        <dbReference type="Proteomes" id="UP001519887"/>
    </source>
</evidence>
<reference evidence="2 3" key="1">
    <citation type="submission" date="2021-07" db="EMBL/GenBank/DDBJ databases">
        <title>Paenibacillus radiodurans sp. nov., isolated from the southeastern edge of Tengger Desert.</title>
        <authorList>
            <person name="Zhang G."/>
        </authorList>
    </citation>
    <scope>NUCLEOTIDE SEQUENCE [LARGE SCALE GENOMIC DNA]</scope>
    <source>
        <strain evidence="2 3">CCM 7311</strain>
    </source>
</reference>
<evidence type="ECO:0000313" key="2">
    <source>
        <dbReference type="EMBL" id="MBW7460455.1"/>
    </source>
</evidence>
<keyword evidence="3" id="KW-1185">Reference proteome</keyword>
<evidence type="ECO:0000256" key="1">
    <source>
        <dbReference type="ARBA" id="ARBA00022729"/>
    </source>
</evidence>
<feature type="non-terminal residue" evidence="2">
    <location>
        <position position="1"/>
    </location>
</feature>
<dbReference type="Gene3D" id="3.40.190.10">
    <property type="entry name" value="Periplasmic binding protein-like II"/>
    <property type="match status" value="2"/>
</dbReference>
<feature type="non-terminal residue" evidence="2">
    <location>
        <position position="307"/>
    </location>
</feature>
<dbReference type="EMBL" id="JAHZIK010002240">
    <property type="protein sequence ID" value="MBW7460455.1"/>
    <property type="molecule type" value="Genomic_DNA"/>
</dbReference>
<dbReference type="InterPro" id="IPR050490">
    <property type="entry name" value="Bact_solute-bd_prot1"/>
</dbReference>
<organism evidence="2 3">
    <name type="scientific">Paenibacillus sepulcri</name>
    <dbReference type="NCBI Taxonomy" id="359917"/>
    <lineage>
        <taxon>Bacteria</taxon>
        <taxon>Bacillati</taxon>
        <taxon>Bacillota</taxon>
        <taxon>Bacilli</taxon>
        <taxon>Bacillales</taxon>
        <taxon>Paenibacillaceae</taxon>
        <taxon>Paenibacillus</taxon>
    </lineage>
</organism>
<proteinExistence type="predicted"/>
<dbReference type="Proteomes" id="UP001519887">
    <property type="component" value="Unassembled WGS sequence"/>
</dbReference>
<dbReference type="PANTHER" id="PTHR43649">
    <property type="entry name" value="ARABINOSE-BINDING PROTEIN-RELATED"/>
    <property type="match status" value="1"/>
</dbReference>